<evidence type="ECO:0000256" key="4">
    <source>
        <dbReference type="ARBA" id="ARBA00023015"/>
    </source>
</evidence>
<comment type="subcellular location">
    <subcellularLocation>
        <location evidence="1">Nucleus</location>
    </subcellularLocation>
</comment>
<evidence type="ECO:0000256" key="5">
    <source>
        <dbReference type="ARBA" id="ARBA00023163"/>
    </source>
</evidence>
<dbReference type="EMBL" id="JAPMOS010000073">
    <property type="protein sequence ID" value="KAJ4456332.1"/>
    <property type="molecule type" value="Genomic_DNA"/>
</dbReference>
<protein>
    <recommendedName>
        <fullName evidence="11">CCR4-NOT transcription complex subunit 10</fullName>
    </recommendedName>
</protein>
<dbReference type="InterPro" id="IPR039740">
    <property type="entry name" value="CNOT10"/>
</dbReference>
<evidence type="ECO:0000313" key="9">
    <source>
        <dbReference type="EMBL" id="KAJ4456332.1"/>
    </source>
</evidence>
<dbReference type="PANTHER" id="PTHR12979:SF5">
    <property type="entry name" value="CCR4-NOT TRANSCRIPTION COMPLEX SUBUNIT 10"/>
    <property type="match status" value="1"/>
</dbReference>
<comment type="similarity">
    <text evidence="2">Belongs to the CNOT10 family.</text>
</comment>
<feature type="region of interest" description="Disordered" evidence="8">
    <location>
        <begin position="227"/>
        <end position="252"/>
    </location>
</feature>
<evidence type="ECO:0000256" key="3">
    <source>
        <dbReference type="ARBA" id="ARBA00022491"/>
    </source>
</evidence>
<comment type="caution">
    <text evidence="9">The sequence shown here is derived from an EMBL/GenBank/DDBJ whole genome shotgun (WGS) entry which is preliminary data.</text>
</comment>
<feature type="region of interest" description="Disordered" evidence="8">
    <location>
        <begin position="117"/>
        <end position="195"/>
    </location>
</feature>
<evidence type="ECO:0000256" key="1">
    <source>
        <dbReference type="ARBA" id="ARBA00004123"/>
    </source>
</evidence>
<dbReference type="InterPro" id="IPR011990">
    <property type="entry name" value="TPR-like_helical_dom_sf"/>
</dbReference>
<evidence type="ECO:0000256" key="8">
    <source>
        <dbReference type="SAM" id="MobiDB-lite"/>
    </source>
</evidence>
<dbReference type="Proteomes" id="UP001141327">
    <property type="component" value="Unassembled WGS sequence"/>
</dbReference>
<keyword evidence="10" id="KW-1185">Reference proteome</keyword>
<keyword evidence="6" id="KW-0539">Nucleus</keyword>
<dbReference type="SUPFAM" id="SSF48452">
    <property type="entry name" value="TPR-like"/>
    <property type="match status" value="1"/>
</dbReference>
<organism evidence="9 10">
    <name type="scientific">Paratrimastix pyriformis</name>
    <dbReference type="NCBI Taxonomy" id="342808"/>
    <lineage>
        <taxon>Eukaryota</taxon>
        <taxon>Metamonada</taxon>
        <taxon>Preaxostyla</taxon>
        <taxon>Paratrimastigidae</taxon>
        <taxon>Paratrimastix</taxon>
    </lineage>
</organism>
<evidence type="ECO:0000256" key="2">
    <source>
        <dbReference type="ARBA" id="ARBA00010080"/>
    </source>
</evidence>
<name>A0ABQ8UF71_9EUKA</name>
<dbReference type="Gene3D" id="1.25.40.10">
    <property type="entry name" value="Tetratricopeptide repeat domain"/>
    <property type="match status" value="2"/>
</dbReference>
<dbReference type="SMART" id="SM01401">
    <property type="entry name" value="Sds3"/>
    <property type="match status" value="1"/>
</dbReference>
<dbReference type="SMART" id="SM00028">
    <property type="entry name" value="TPR"/>
    <property type="match status" value="2"/>
</dbReference>
<evidence type="ECO:0000256" key="6">
    <source>
        <dbReference type="ARBA" id="ARBA00023242"/>
    </source>
</evidence>
<feature type="coiled-coil region" evidence="7">
    <location>
        <begin position="2"/>
        <end position="96"/>
    </location>
</feature>
<keyword evidence="4" id="KW-0805">Transcription regulation</keyword>
<feature type="compositionally biased region" description="Low complexity" evidence="8">
    <location>
        <begin position="227"/>
        <end position="248"/>
    </location>
</feature>
<proteinExistence type="inferred from homology"/>
<sequence>MIDDLDQELEKLQEQLFQKRIAECEEAEEMIRAGTAPLFVEEMKAIKATLDEKLAQLAQSRLLSMQNLDHFYEAEIQCADDELRDEKRKLKEHYLEKCQKKREDILEEFRKFSLEGGQLQDEAGPNMPPPSRHHTHSPDLVSTDDQARTKRSRVSGSGGESTSSTSSSGEESPERVVSPSTPIRGASPPPSRVSKTPALYDVKVVHGKLHYRDQVFEKVTMTTTPVPVSTTEVAPPPATQVTATQAAPTPTPIPIPIIPSSSPSSTSLPYPRPYHAFGVWPFAPSSLRMAQAFAAGDYQEALATLKQKDPGGSSWRHNMALTEFMLNRARDPFELCQSLTKNDVVNRSRTRFQTALRSYNLAVVNVTLKQYSTALKLLTPVQEYLGLLAEGDLSLALRILFLLLDIHLRLSNTNECLRILSFIHSLRLDFPGTRPRTPVLPHPQILATLHMYRTRTYLMLRNSLSQFHIQALDPLSTQLPSGKSTLDLLKANQEATMGNLKEAMKILDDCYNELDPELLAVCFNDMGCVHHCQHQSHLASYCFSKALSESESHLNALLAERPPSPHSKSSSPVPNPRQVFAGLLRQYRPEILANSALELLHTGLGSFHLGRVMCASGGGSLLRGVMFRCLLLRHPAPMRSRVLLPVPDVTFQPTTILGAEGPAVRNALALVDAQLESLDDSVKRVQQAQKTRNTRPEAEQQAAVQAALAQYKQGSLAHIALEDQSSHDYGSSPSGLRGVFALVGDATVKGFQKRISTLHQLRHAALSGIAYCSLELCDPTAALAAAQQLLGCPEPVSEVHRFLGHIYAGKALCLQGRLSDAVLHLNHRVMGRQGGAWAIPSYDGRPETSLDARAVLYVNLATVCIMQNNLAEAIRSANHAMQVAPHLPQVALCSVYIALRQGLPDQALHLLKRKRHIQEKAAA</sequence>
<reference evidence="9" key="1">
    <citation type="journal article" date="2022" name="bioRxiv">
        <title>Genomics of Preaxostyla Flagellates Illuminates Evolutionary Transitions and the Path Towards Mitochondrial Loss.</title>
        <authorList>
            <person name="Novak L.V.F."/>
            <person name="Treitli S.C."/>
            <person name="Pyrih J."/>
            <person name="Halakuc P."/>
            <person name="Pipaliya S.V."/>
            <person name="Vacek V."/>
            <person name="Brzon O."/>
            <person name="Soukal P."/>
            <person name="Eme L."/>
            <person name="Dacks J.B."/>
            <person name="Karnkowska A."/>
            <person name="Elias M."/>
            <person name="Hampl V."/>
        </authorList>
    </citation>
    <scope>NUCLEOTIDE SEQUENCE</scope>
    <source>
        <strain evidence="9">RCP-MX</strain>
    </source>
</reference>
<dbReference type="InterPro" id="IPR019734">
    <property type="entry name" value="TPR_rpt"/>
</dbReference>
<evidence type="ECO:0000256" key="7">
    <source>
        <dbReference type="SAM" id="Coils"/>
    </source>
</evidence>
<keyword evidence="7" id="KW-0175">Coiled coil</keyword>
<gene>
    <name evidence="9" type="ORF">PAPYR_8443</name>
</gene>
<dbReference type="PANTHER" id="PTHR12979">
    <property type="entry name" value="CCR4-NOT TRANSCRIPTION COMPLEX SUBUNIT 10"/>
    <property type="match status" value="1"/>
</dbReference>
<dbReference type="Pfam" id="PF08598">
    <property type="entry name" value="Sds3"/>
    <property type="match status" value="1"/>
</dbReference>
<keyword evidence="3" id="KW-0678">Repressor</keyword>
<accession>A0ABQ8UF71</accession>
<dbReference type="InterPro" id="IPR013907">
    <property type="entry name" value="Sds3"/>
</dbReference>
<feature type="compositionally biased region" description="Low complexity" evidence="8">
    <location>
        <begin position="160"/>
        <end position="170"/>
    </location>
</feature>
<evidence type="ECO:0000313" key="10">
    <source>
        <dbReference type="Proteomes" id="UP001141327"/>
    </source>
</evidence>
<keyword evidence="5" id="KW-0804">Transcription</keyword>
<evidence type="ECO:0008006" key="11">
    <source>
        <dbReference type="Google" id="ProtNLM"/>
    </source>
</evidence>